<gene>
    <name evidence="2" type="ORF">SAMN05421773_106168</name>
</gene>
<keyword evidence="1" id="KW-1133">Transmembrane helix</keyword>
<dbReference type="EMBL" id="FOLM01000006">
    <property type="protein sequence ID" value="SFC82313.1"/>
    <property type="molecule type" value="Genomic_DNA"/>
</dbReference>
<reference evidence="2 3" key="1">
    <citation type="submission" date="2016-10" db="EMBL/GenBank/DDBJ databases">
        <authorList>
            <person name="de Groot N.N."/>
        </authorList>
    </citation>
    <scope>NUCLEOTIDE SEQUENCE [LARGE SCALE GENOMIC DNA]</scope>
    <source>
        <strain evidence="2 3">CGMCC 4.5739</strain>
    </source>
</reference>
<evidence type="ECO:0008006" key="4">
    <source>
        <dbReference type="Google" id="ProtNLM"/>
    </source>
</evidence>
<dbReference type="RefSeq" id="WP_093839043.1">
    <property type="nucleotide sequence ID" value="NZ_FOLM01000006.1"/>
</dbReference>
<dbReference type="Proteomes" id="UP000199207">
    <property type="component" value="Unassembled WGS sequence"/>
</dbReference>
<organism evidence="2 3">
    <name type="scientific">Streptomyces aidingensis</name>
    <dbReference type="NCBI Taxonomy" id="910347"/>
    <lineage>
        <taxon>Bacteria</taxon>
        <taxon>Bacillati</taxon>
        <taxon>Actinomycetota</taxon>
        <taxon>Actinomycetes</taxon>
        <taxon>Kitasatosporales</taxon>
        <taxon>Streptomycetaceae</taxon>
        <taxon>Streptomyces</taxon>
    </lineage>
</organism>
<proteinExistence type="predicted"/>
<evidence type="ECO:0000313" key="2">
    <source>
        <dbReference type="EMBL" id="SFC82313.1"/>
    </source>
</evidence>
<keyword evidence="1" id="KW-0812">Transmembrane</keyword>
<dbReference type="AlphaFoldDB" id="A0A1I1MI14"/>
<accession>A0A1I1MI14</accession>
<dbReference type="OrthoDB" id="9801841at2"/>
<evidence type="ECO:0000256" key="1">
    <source>
        <dbReference type="SAM" id="Phobius"/>
    </source>
</evidence>
<feature type="transmembrane region" description="Helical" evidence="1">
    <location>
        <begin position="52"/>
        <end position="78"/>
    </location>
</feature>
<name>A0A1I1MI14_9ACTN</name>
<dbReference type="STRING" id="910347.SAMN05421773_106168"/>
<keyword evidence="1" id="KW-0472">Membrane</keyword>
<keyword evidence="3" id="KW-1185">Reference proteome</keyword>
<protein>
    <recommendedName>
        <fullName evidence="4">SH3 domain-containing protein</fullName>
    </recommendedName>
</protein>
<sequence length="201" mass="21433">MSSDLSREQTAELVRARLAEAEDSVVVPPDLWQRMRAGPVYPPRRRSWPRPAALAASLAAGLGAAVAVAAVAAGAWWLAGPRPGTAPAAAPETVPLTVYNAERACRPLRVIECSLHLAADPYGVYAEPGNHTGRVWHGDTVTARCVIGDGTLLTDESGVSSRRWYLVTTEDGTQGWLPGARTRNTVEVRLCTEDEIAAAAR</sequence>
<evidence type="ECO:0000313" key="3">
    <source>
        <dbReference type="Proteomes" id="UP000199207"/>
    </source>
</evidence>